<keyword evidence="4" id="KW-1185">Reference proteome</keyword>
<keyword evidence="1" id="KW-0732">Signal</keyword>
<dbReference type="Pfam" id="PF14498">
    <property type="entry name" value="Glyco_hyd_65N_2"/>
    <property type="match status" value="1"/>
</dbReference>
<sequence>MLKSSVLVLLLVAASVTTAKAQLNATHNLNFNHLAQKWDEAIPLGNGMLGALIWQKKGQLRLSLDRADLWDERKALDLSKFTFKDVERWVLNKTYDSAHKYGDAPYDQTPYPTKLPAAAMEFNINTLGNVVSNVLDIKTALNTVTFENGAMFKCYIHSTQNIGYFSFENLPAAKLNDAVKSLSPQLIVHNYANTNANATNDNSHAGQGLQKLGYMKGTVNQTSNSISYKQPTYDDHYYEVKIQWKKFPGNKIIGSWVIESDKPGVQPVLNTAKETTAWASHISRWKNFLV</sequence>
<keyword evidence="3" id="KW-0378">Hydrolase</keyword>
<dbReference type="InterPro" id="IPR027414">
    <property type="entry name" value="GH95_N_dom"/>
</dbReference>
<evidence type="ECO:0000259" key="2">
    <source>
        <dbReference type="Pfam" id="PF14498"/>
    </source>
</evidence>
<feature type="chain" id="PRO_5046269701" evidence="1">
    <location>
        <begin position="22"/>
        <end position="290"/>
    </location>
</feature>
<dbReference type="Gene3D" id="2.70.98.50">
    <property type="entry name" value="putative glycoside hydrolase family protein from bacillus halodurans"/>
    <property type="match status" value="1"/>
</dbReference>
<dbReference type="RefSeq" id="WP_240832985.1">
    <property type="nucleotide sequence ID" value="NZ_JAKWBL010000004.1"/>
</dbReference>
<dbReference type="EMBL" id="JAKWBL010000004">
    <property type="protein sequence ID" value="MCH5600650.1"/>
    <property type="molecule type" value="Genomic_DNA"/>
</dbReference>
<evidence type="ECO:0000313" key="4">
    <source>
        <dbReference type="Proteomes" id="UP001202248"/>
    </source>
</evidence>
<evidence type="ECO:0000256" key="1">
    <source>
        <dbReference type="SAM" id="SignalP"/>
    </source>
</evidence>
<dbReference type="GO" id="GO:0016787">
    <property type="term" value="F:hydrolase activity"/>
    <property type="evidence" value="ECO:0007669"/>
    <property type="project" value="UniProtKB-KW"/>
</dbReference>
<protein>
    <submittedName>
        <fullName evidence="3">Glycoside hydrolase family 95 protein</fullName>
    </submittedName>
</protein>
<comment type="caution">
    <text evidence="3">The sequence shown here is derived from an EMBL/GenBank/DDBJ whole genome shotgun (WGS) entry which is preliminary data.</text>
</comment>
<reference evidence="3 4" key="1">
    <citation type="submission" date="2022-02" db="EMBL/GenBank/DDBJ databases">
        <authorList>
            <person name="Min J."/>
        </authorList>
    </citation>
    <scope>NUCLEOTIDE SEQUENCE [LARGE SCALE GENOMIC DNA]</scope>
    <source>
        <strain evidence="3 4">GR10-1</strain>
    </source>
</reference>
<feature type="signal peptide" evidence="1">
    <location>
        <begin position="1"/>
        <end position="21"/>
    </location>
</feature>
<accession>A0ABS9SQN6</accession>
<evidence type="ECO:0000313" key="3">
    <source>
        <dbReference type="EMBL" id="MCH5600650.1"/>
    </source>
</evidence>
<organism evidence="3 4">
    <name type="scientific">Niabella ginsengisoli</name>
    <dbReference type="NCBI Taxonomy" id="522298"/>
    <lineage>
        <taxon>Bacteria</taxon>
        <taxon>Pseudomonadati</taxon>
        <taxon>Bacteroidota</taxon>
        <taxon>Chitinophagia</taxon>
        <taxon>Chitinophagales</taxon>
        <taxon>Chitinophagaceae</taxon>
        <taxon>Niabella</taxon>
    </lineage>
</organism>
<name>A0ABS9SQN6_9BACT</name>
<gene>
    <name evidence="3" type="ORF">MKP09_23410</name>
</gene>
<feature type="domain" description="Glycosyl hydrolase family 95 N-terminal" evidence="2">
    <location>
        <begin position="29"/>
        <end position="149"/>
    </location>
</feature>
<dbReference type="Proteomes" id="UP001202248">
    <property type="component" value="Unassembled WGS sequence"/>
</dbReference>
<proteinExistence type="predicted"/>